<dbReference type="PANTHER" id="PTHR32227">
    <property type="entry name" value="GLUCAN ENDO-1,3-BETA-GLUCOSIDASE BG1-RELATED-RELATED"/>
    <property type="match status" value="1"/>
</dbReference>
<dbReference type="SUPFAM" id="SSF51445">
    <property type="entry name" value="(Trans)glycosidases"/>
    <property type="match status" value="1"/>
</dbReference>
<name>A0AAN9EW67_CLITE</name>
<dbReference type="GO" id="GO:0004497">
    <property type="term" value="F:monooxygenase activity"/>
    <property type="evidence" value="ECO:0007669"/>
    <property type="project" value="InterPro"/>
</dbReference>
<dbReference type="GO" id="GO:0042973">
    <property type="term" value="F:glucan endo-1,3-beta-D-glucosidase activity"/>
    <property type="evidence" value="ECO:0007669"/>
    <property type="project" value="UniProtKB-EC"/>
</dbReference>
<dbReference type="GO" id="GO:0020037">
    <property type="term" value="F:heme binding"/>
    <property type="evidence" value="ECO:0007669"/>
    <property type="project" value="InterPro"/>
</dbReference>
<keyword evidence="4 9" id="KW-0378">Hydrolase</keyword>
<evidence type="ECO:0000256" key="2">
    <source>
        <dbReference type="ARBA" id="ARBA00008773"/>
    </source>
</evidence>
<sequence length="535" mass="58472">MMRGNGFENGPSTKIDFMHRRLCSRFEEGIYVMVQNHSGGWMVKGGKAFGWSWFLTLQIEGECVSKHVRSLCTNGPDGIWASNGCELKDFFTAGTYTTATSVEWALAELMMNPLLLRQAREEIEKVLGSDGNILKGDNIVIDGDESPGLTLPRARDWSGLEVTAAQTIGVCYGQVSDNLPPAQEVVDLYKANGIGRMRIYNPDQATIQALSGSNIELVVGVPNENIQSLASAEEAATEWLLDNVLSYSKDVKFRYIVVGNEISPDDEIAQFVLPAMQNIYAALASSNLPQIKVSTAISIALLGPSYPPSIGAFSSSSSPYIKPIIKFLKKNGAPLLANLYTYFSYIDDPKNIELSYALFTSPKVVEKDGSYEYKNLFDATLGALYSALEKIGAPDLEVVISESGWPSHGGNAATVDNAQTYYSNLVNHVSGGTPKRPNQPIETYLFAMFDEDQKGPAETERHFGLFSPNKQPKYQIQFTQGSSQSPPSDQGSSQCPPSDQGSSQSPPSDQSSSQSLTSEGILFSLFLPLSFFYFW</sequence>
<protein>
    <recommendedName>
        <fullName evidence="3">glucan endo-1,3-beta-D-glucosidase</fullName>
        <ecNumber evidence="3">3.2.1.39</ecNumber>
    </recommendedName>
    <alternativeName>
        <fullName evidence="6">(1-&gt;3)-beta-glucan endohydrolase</fullName>
    </alternativeName>
    <alternativeName>
        <fullName evidence="7">Beta-1,3-endoglucanase</fullName>
    </alternativeName>
</protein>
<accession>A0AAN9EW67</accession>
<comment type="similarity">
    <text evidence="2 8">Belongs to the glycosyl hydrolase 17 family.</text>
</comment>
<dbReference type="GO" id="GO:0005506">
    <property type="term" value="F:iron ion binding"/>
    <property type="evidence" value="ECO:0007669"/>
    <property type="project" value="InterPro"/>
</dbReference>
<organism evidence="11 12">
    <name type="scientific">Clitoria ternatea</name>
    <name type="common">Butterfly pea</name>
    <dbReference type="NCBI Taxonomy" id="43366"/>
    <lineage>
        <taxon>Eukaryota</taxon>
        <taxon>Viridiplantae</taxon>
        <taxon>Streptophyta</taxon>
        <taxon>Embryophyta</taxon>
        <taxon>Tracheophyta</taxon>
        <taxon>Spermatophyta</taxon>
        <taxon>Magnoliopsida</taxon>
        <taxon>eudicotyledons</taxon>
        <taxon>Gunneridae</taxon>
        <taxon>Pentapetalae</taxon>
        <taxon>rosids</taxon>
        <taxon>fabids</taxon>
        <taxon>Fabales</taxon>
        <taxon>Fabaceae</taxon>
        <taxon>Papilionoideae</taxon>
        <taxon>50 kb inversion clade</taxon>
        <taxon>NPAAA clade</taxon>
        <taxon>indigoferoid/millettioid clade</taxon>
        <taxon>Phaseoleae</taxon>
        <taxon>Clitoria</taxon>
    </lineage>
</organism>
<dbReference type="InterPro" id="IPR036396">
    <property type="entry name" value="Cyt_P450_sf"/>
</dbReference>
<evidence type="ECO:0000256" key="4">
    <source>
        <dbReference type="ARBA" id="ARBA00022801"/>
    </source>
</evidence>
<evidence type="ECO:0000313" key="12">
    <source>
        <dbReference type="Proteomes" id="UP001359559"/>
    </source>
</evidence>
<keyword evidence="12" id="KW-1185">Reference proteome</keyword>
<dbReference type="PRINTS" id="PR00463">
    <property type="entry name" value="EP450I"/>
</dbReference>
<evidence type="ECO:0000313" key="11">
    <source>
        <dbReference type="EMBL" id="KAK7262410.1"/>
    </source>
</evidence>
<dbReference type="InterPro" id="IPR001128">
    <property type="entry name" value="Cyt_P450"/>
</dbReference>
<evidence type="ECO:0000256" key="8">
    <source>
        <dbReference type="RuleBase" id="RU004335"/>
    </source>
</evidence>
<feature type="region of interest" description="Disordered" evidence="10">
    <location>
        <begin position="476"/>
        <end position="515"/>
    </location>
</feature>
<keyword evidence="5 9" id="KW-0326">Glycosidase</keyword>
<dbReference type="Gene3D" id="3.20.20.80">
    <property type="entry name" value="Glycosidases"/>
    <property type="match status" value="1"/>
</dbReference>
<dbReference type="AlphaFoldDB" id="A0AAN9EW67"/>
<proteinExistence type="inferred from homology"/>
<dbReference type="PROSITE" id="PS00587">
    <property type="entry name" value="GLYCOSYL_HYDROL_F17"/>
    <property type="match status" value="1"/>
</dbReference>
<evidence type="ECO:0000256" key="7">
    <source>
        <dbReference type="ARBA" id="ARBA00033417"/>
    </source>
</evidence>
<dbReference type="EMBL" id="JAYKXN010000008">
    <property type="protein sequence ID" value="KAK7262410.1"/>
    <property type="molecule type" value="Genomic_DNA"/>
</dbReference>
<dbReference type="FunFam" id="3.20.20.80:FF:000010">
    <property type="entry name" value="glucan endo-1,3-beta-glucosidase, basic"/>
    <property type="match status" value="1"/>
</dbReference>
<gene>
    <name evidence="11" type="ORF">RJT34_29983</name>
</gene>
<evidence type="ECO:0000256" key="10">
    <source>
        <dbReference type="SAM" id="MobiDB-lite"/>
    </source>
</evidence>
<dbReference type="Pfam" id="PF00332">
    <property type="entry name" value="Glyco_hydro_17"/>
    <property type="match status" value="1"/>
</dbReference>
<comment type="catalytic activity">
    <reaction evidence="1">
        <text>Hydrolysis of (1-&gt;3)-beta-D-glucosidic linkages in (1-&gt;3)-beta-D-glucans.</text>
        <dbReference type="EC" id="3.2.1.39"/>
    </reaction>
</comment>
<dbReference type="SUPFAM" id="SSF48264">
    <property type="entry name" value="Cytochrome P450"/>
    <property type="match status" value="1"/>
</dbReference>
<dbReference type="Pfam" id="PF00067">
    <property type="entry name" value="p450"/>
    <property type="match status" value="1"/>
</dbReference>
<evidence type="ECO:0000256" key="3">
    <source>
        <dbReference type="ARBA" id="ARBA00012780"/>
    </source>
</evidence>
<dbReference type="Proteomes" id="UP001359559">
    <property type="component" value="Unassembled WGS sequence"/>
</dbReference>
<evidence type="ECO:0000256" key="5">
    <source>
        <dbReference type="ARBA" id="ARBA00023295"/>
    </source>
</evidence>
<evidence type="ECO:0000256" key="9">
    <source>
        <dbReference type="RuleBase" id="RU004336"/>
    </source>
</evidence>
<dbReference type="InterPro" id="IPR002401">
    <property type="entry name" value="Cyt_P450_E_grp-I"/>
</dbReference>
<reference evidence="11 12" key="1">
    <citation type="submission" date="2024-01" db="EMBL/GenBank/DDBJ databases">
        <title>The genomes of 5 underutilized Papilionoideae crops provide insights into root nodulation and disease resistance.</title>
        <authorList>
            <person name="Yuan L."/>
        </authorList>
    </citation>
    <scope>NUCLEOTIDE SEQUENCE [LARGE SCALE GENOMIC DNA]</scope>
    <source>
        <strain evidence="11">LY-2023</strain>
        <tissue evidence="11">Leaf</tissue>
    </source>
</reference>
<comment type="caution">
    <text evidence="11">The sequence shown here is derived from an EMBL/GenBank/DDBJ whole genome shotgun (WGS) entry which is preliminary data.</text>
</comment>
<dbReference type="InterPro" id="IPR017853">
    <property type="entry name" value="GH"/>
</dbReference>
<dbReference type="GO" id="GO:0005975">
    <property type="term" value="P:carbohydrate metabolic process"/>
    <property type="evidence" value="ECO:0007669"/>
    <property type="project" value="InterPro"/>
</dbReference>
<dbReference type="EC" id="3.2.1.39" evidence="3"/>
<dbReference type="GO" id="GO:0016705">
    <property type="term" value="F:oxidoreductase activity, acting on paired donors, with incorporation or reduction of molecular oxygen"/>
    <property type="evidence" value="ECO:0007669"/>
    <property type="project" value="InterPro"/>
</dbReference>
<dbReference type="InterPro" id="IPR044965">
    <property type="entry name" value="Glyco_hydro_17_plant"/>
</dbReference>
<dbReference type="InterPro" id="IPR000490">
    <property type="entry name" value="Glyco_hydro_17"/>
</dbReference>
<evidence type="ECO:0000256" key="6">
    <source>
        <dbReference type="ARBA" id="ARBA00033335"/>
    </source>
</evidence>
<evidence type="ECO:0000256" key="1">
    <source>
        <dbReference type="ARBA" id="ARBA00000382"/>
    </source>
</evidence>
<feature type="compositionally biased region" description="Low complexity" evidence="10">
    <location>
        <begin position="480"/>
        <end position="515"/>
    </location>
</feature>
<dbReference type="Gene3D" id="1.10.630.10">
    <property type="entry name" value="Cytochrome P450"/>
    <property type="match status" value="1"/>
</dbReference>